<dbReference type="InterPro" id="IPR051262">
    <property type="entry name" value="SMP-30/CGR1_Lactonase"/>
</dbReference>
<keyword evidence="4" id="KW-1185">Reference proteome</keyword>
<dbReference type="PANTHER" id="PTHR47572:SF4">
    <property type="entry name" value="LACTONASE DRP35"/>
    <property type="match status" value="1"/>
</dbReference>
<accession>A0ABW5KM34</accession>
<evidence type="ECO:0000313" key="4">
    <source>
        <dbReference type="Proteomes" id="UP001597545"/>
    </source>
</evidence>
<gene>
    <name evidence="3" type="ORF">ACFSR5_18765</name>
</gene>
<organism evidence="3 4">
    <name type="scientific">Sphingobacterium suaedae</name>
    <dbReference type="NCBI Taxonomy" id="1686402"/>
    <lineage>
        <taxon>Bacteria</taxon>
        <taxon>Pseudomonadati</taxon>
        <taxon>Bacteroidota</taxon>
        <taxon>Sphingobacteriia</taxon>
        <taxon>Sphingobacteriales</taxon>
        <taxon>Sphingobacteriaceae</taxon>
        <taxon>Sphingobacterium</taxon>
    </lineage>
</organism>
<evidence type="ECO:0000313" key="3">
    <source>
        <dbReference type="EMBL" id="MFD2549694.1"/>
    </source>
</evidence>
<dbReference type="RefSeq" id="WP_380906014.1">
    <property type="nucleotide sequence ID" value="NZ_JBHUEG010000019.1"/>
</dbReference>
<dbReference type="InterPro" id="IPR013658">
    <property type="entry name" value="SGL"/>
</dbReference>
<feature type="domain" description="SMP-30/Gluconolactonase/LRE-like region" evidence="2">
    <location>
        <begin position="33"/>
        <end position="272"/>
    </location>
</feature>
<dbReference type="SUPFAM" id="SSF63829">
    <property type="entry name" value="Calcium-dependent phosphotriesterase"/>
    <property type="match status" value="1"/>
</dbReference>
<dbReference type="PANTHER" id="PTHR47572">
    <property type="entry name" value="LIPOPROTEIN-RELATED"/>
    <property type="match status" value="1"/>
</dbReference>
<proteinExistence type="predicted"/>
<reference evidence="4" key="1">
    <citation type="journal article" date="2019" name="Int. J. Syst. Evol. Microbiol.">
        <title>The Global Catalogue of Microorganisms (GCM) 10K type strain sequencing project: providing services to taxonomists for standard genome sequencing and annotation.</title>
        <authorList>
            <consortium name="The Broad Institute Genomics Platform"/>
            <consortium name="The Broad Institute Genome Sequencing Center for Infectious Disease"/>
            <person name="Wu L."/>
            <person name="Ma J."/>
        </authorList>
    </citation>
    <scope>NUCLEOTIDE SEQUENCE [LARGE SCALE GENOMIC DNA]</scope>
    <source>
        <strain evidence="4">KCTC 42662</strain>
    </source>
</reference>
<protein>
    <submittedName>
        <fullName evidence="3">SMP-30/gluconolactonase/LRE family protein</fullName>
    </submittedName>
</protein>
<keyword evidence="1" id="KW-0378">Hydrolase</keyword>
<name>A0ABW5KM34_9SPHI</name>
<dbReference type="Proteomes" id="UP001597545">
    <property type="component" value="Unassembled WGS sequence"/>
</dbReference>
<dbReference type="Gene3D" id="2.120.10.30">
    <property type="entry name" value="TolB, C-terminal domain"/>
    <property type="match status" value="1"/>
</dbReference>
<dbReference type="Pfam" id="PF08450">
    <property type="entry name" value="SGL"/>
    <property type="match status" value="1"/>
</dbReference>
<sequence>MKYVLLMVGIWASLAVEAQKKGELLLVGEHFSFTEGPAADADGNIFFTDQPNNRIWTYTTKGELALFLEPAGRSNGLYFDNEGALIACADEDNQLWRISTETKKNTVLFRHFEGKLLNGPNDIWVSGSGIMYLTDPYYQRSYWQRGGSELPNALYRYVRGRLEQVDQDFVRPNGIVGSPDGKLLYVADIGADKTFVYDLSETGILSNRRLFCARGSDGMTVDKYGNVYLTGQGVFVYNASGELIHHLEIPATWTANVCFGGKEREYLFITASDKVFKIYPTWW</sequence>
<comment type="caution">
    <text evidence="3">The sequence shown here is derived from an EMBL/GenBank/DDBJ whole genome shotgun (WGS) entry which is preliminary data.</text>
</comment>
<evidence type="ECO:0000256" key="1">
    <source>
        <dbReference type="ARBA" id="ARBA00022801"/>
    </source>
</evidence>
<dbReference type="EMBL" id="JBHULR010000020">
    <property type="protein sequence ID" value="MFD2549694.1"/>
    <property type="molecule type" value="Genomic_DNA"/>
</dbReference>
<evidence type="ECO:0000259" key="2">
    <source>
        <dbReference type="Pfam" id="PF08450"/>
    </source>
</evidence>
<dbReference type="InterPro" id="IPR011042">
    <property type="entry name" value="6-blade_b-propeller_TolB-like"/>
</dbReference>